<keyword evidence="1" id="KW-0175">Coiled coil</keyword>
<dbReference type="Gene3D" id="1.10.260.40">
    <property type="entry name" value="lambda repressor-like DNA-binding domains"/>
    <property type="match status" value="1"/>
</dbReference>
<dbReference type="InterPro" id="IPR010982">
    <property type="entry name" value="Lambda_DNA-bd_dom_sf"/>
</dbReference>
<dbReference type="Proteomes" id="UP000598271">
    <property type="component" value="Unassembled WGS sequence"/>
</dbReference>
<evidence type="ECO:0000256" key="1">
    <source>
        <dbReference type="SAM" id="Coils"/>
    </source>
</evidence>
<evidence type="ECO:0000259" key="2">
    <source>
        <dbReference type="PROSITE" id="PS50943"/>
    </source>
</evidence>
<organism evidence="3 4">
    <name type="scientific">Persicitalea jodogahamensis</name>
    <dbReference type="NCBI Taxonomy" id="402147"/>
    <lineage>
        <taxon>Bacteria</taxon>
        <taxon>Pseudomonadati</taxon>
        <taxon>Bacteroidota</taxon>
        <taxon>Cytophagia</taxon>
        <taxon>Cytophagales</taxon>
        <taxon>Spirosomataceae</taxon>
        <taxon>Persicitalea</taxon>
    </lineage>
</organism>
<proteinExistence type="predicted"/>
<dbReference type="AlphaFoldDB" id="A0A8J3D5E5"/>
<comment type="caution">
    <text evidence="3">The sequence shown here is derived from an EMBL/GenBank/DDBJ whole genome shotgun (WGS) entry which is preliminary data.</text>
</comment>
<dbReference type="SUPFAM" id="SSF47413">
    <property type="entry name" value="lambda repressor-like DNA-binding domains"/>
    <property type="match status" value="1"/>
</dbReference>
<evidence type="ECO:0000313" key="3">
    <source>
        <dbReference type="EMBL" id="GHB55697.1"/>
    </source>
</evidence>
<name>A0A8J3D5E5_9BACT</name>
<dbReference type="EMBL" id="BMXF01000001">
    <property type="protein sequence ID" value="GHB55697.1"/>
    <property type="molecule type" value="Genomic_DNA"/>
</dbReference>
<keyword evidence="4" id="KW-1185">Reference proteome</keyword>
<accession>A0A8J3D5E5</accession>
<dbReference type="RefSeq" id="WP_189562876.1">
    <property type="nucleotide sequence ID" value="NZ_BMXF01000001.1"/>
</dbReference>
<feature type="coiled-coil region" evidence="1">
    <location>
        <begin position="114"/>
        <end position="141"/>
    </location>
</feature>
<dbReference type="InterPro" id="IPR001387">
    <property type="entry name" value="Cro/C1-type_HTH"/>
</dbReference>
<dbReference type="GO" id="GO:0003677">
    <property type="term" value="F:DNA binding"/>
    <property type="evidence" value="ECO:0007669"/>
    <property type="project" value="InterPro"/>
</dbReference>
<dbReference type="PROSITE" id="PS50943">
    <property type="entry name" value="HTH_CROC1"/>
    <property type="match status" value="1"/>
</dbReference>
<dbReference type="CDD" id="cd00093">
    <property type="entry name" value="HTH_XRE"/>
    <property type="match status" value="1"/>
</dbReference>
<dbReference type="Pfam" id="PF01381">
    <property type="entry name" value="HTH_3"/>
    <property type="match status" value="1"/>
</dbReference>
<feature type="domain" description="HTH cro/C1-type" evidence="2">
    <location>
        <begin position="17"/>
        <end position="71"/>
    </location>
</feature>
<evidence type="ECO:0000313" key="4">
    <source>
        <dbReference type="Proteomes" id="UP000598271"/>
    </source>
</evidence>
<sequence>MKNKDKATTALQVGTKLMKARIAKNLSRREVSDEIGVPETTYAGWENDVSYPKLPYLVPLAKILQINVLGLIDPEWRITIIEPSSIDDEKPITLLDENARNVYLKMIESQRWYCRYLENENRDLTMENSRLEKELTLSKSNINPIS</sequence>
<gene>
    <name evidence="3" type="ORF">GCM10007390_06150</name>
</gene>
<dbReference type="SMART" id="SM00530">
    <property type="entry name" value="HTH_XRE"/>
    <property type="match status" value="1"/>
</dbReference>
<protein>
    <recommendedName>
        <fullName evidence="2">HTH cro/C1-type domain-containing protein</fullName>
    </recommendedName>
</protein>
<reference evidence="3 4" key="1">
    <citation type="journal article" date="2014" name="Int. J. Syst. Evol. Microbiol.">
        <title>Complete genome sequence of Corynebacterium casei LMG S-19264T (=DSM 44701T), isolated from a smear-ripened cheese.</title>
        <authorList>
            <consortium name="US DOE Joint Genome Institute (JGI-PGF)"/>
            <person name="Walter F."/>
            <person name="Albersmeier A."/>
            <person name="Kalinowski J."/>
            <person name="Ruckert C."/>
        </authorList>
    </citation>
    <scope>NUCLEOTIDE SEQUENCE [LARGE SCALE GENOMIC DNA]</scope>
    <source>
        <strain evidence="3 4">KCTC 12866</strain>
    </source>
</reference>